<dbReference type="Proteomes" id="UP001458880">
    <property type="component" value="Unassembled WGS sequence"/>
</dbReference>
<keyword evidence="5" id="KW-0256">Endoplasmic reticulum</keyword>
<reference evidence="7 8" key="1">
    <citation type="journal article" date="2024" name="BMC Genomics">
        <title>De novo assembly and annotation of Popillia japonica's genome with initial clues to its potential as an invasive pest.</title>
        <authorList>
            <person name="Cucini C."/>
            <person name="Boschi S."/>
            <person name="Funari R."/>
            <person name="Cardaioli E."/>
            <person name="Iannotti N."/>
            <person name="Marturano G."/>
            <person name="Paoli F."/>
            <person name="Bruttini M."/>
            <person name="Carapelli A."/>
            <person name="Frati F."/>
            <person name="Nardi F."/>
        </authorList>
    </citation>
    <scope>NUCLEOTIDE SEQUENCE [LARGE SCALE GENOMIC DNA]</scope>
    <source>
        <strain evidence="7">DMR45628</strain>
    </source>
</reference>
<evidence type="ECO:0000256" key="6">
    <source>
        <dbReference type="SAM" id="MobiDB-lite"/>
    </source>
</evidence>
<evidence type="ECO:0000313" key="7">
    <source>
        <dbReference type="EMBL" id="KAK9688396.1"/>
    </source>
</evidence>
<keyword evidence="3" id="KW-0862">Zinc</keyword>
<dbReference type="InterPro" id="IPR009033">
    <property type="entry name" value="Calreticulin/calnexin_P_dom_sf"/>
</dbReference>
<dbReference type="GO" id="GO:0051082">
    <property type="term" value="F:unfolded protein binding"/>
    <property type="evidence" value="ECO:0007669"/>
    <property type="project" value="InterPro"/>
</dbReference>
<dbReference type="InterPro" id="IPR001580">
    <property type="entry name" value="Calret/calnex"/>
</dbReference>
<gene>
    <name evidence="7" type="ORF">QE152_g35571</name>
</gene>
<dbReference type="PRINTS" id="PR00626">
    <property type="entry name" value="CALRETICULIN"/>
</dbReference>
<keyword evidence="8" id="KW-1185">Reference proteome</keyword>
<evidence type="ECO:0000256" key="5">
    <source>
        <dbReference type="RuleBase" id="RU362126"/>
    </source>
</evidence>
<dbReference type="Gene3D" id="2.10.250.10">
    <property type="entry name" value="Calreticulin/calnexin, P domain"/>
    <property type="match status" value="1"/>
</dbReference>
<dbReference type="PANTHER" id="PTHR11073">
    <property type="entry name" value="CALRETICULIN AND CALNEXIN"/>
    <property type="match status" value="1"/>
</dbReference>
<dbReference type="Pfam" id="PF00262">
    <property type="entry name" value="Calreticulin"/>
    <property type="match status" value="1"/>
</dbReference>
<protein>
    <submittedName>
        <fullName evidence="7">Calreticulin family</fullName>
    </submittedName>
</protein>
<keyword evidence="5" id="KW-0143">Chaperone</keyword>
<evidence type="ECO:0000256" key="4">
    <source>
        <dbReference type="ARBA" id="ARBA00022837"/>
    </source>
</evidence>
<dbReference type="GO" id="GO:0030246">
    <property type="term" value="F:carbohydrate binding"/>
    <property type="evidence" value="ECO:0007669"/>
    <property type="project" value="UniProtKB-KW"/>
</dbReference>
<keyword evidence="2" id="KW-0430">Lectin</keyword>
<dbReference type="GO" id="GO:0006457">
    <property type="term" value="P:protein folding"/>
    <property type="evidence" value="ECO:0007669"/>
    <property type="project" value="InterPro"/>
</dbReference>
<dbReference type="GO" id="GO:0005509">
    <property type="term" value="F:calcium ion binding"/>
    <property type="evidence" value="ECO:0007669"/>
    <property type="project" value="InterPro"/>
</dbReference>
<name>A0AAW1IFV1_POPJA</name>
<organism evidence="7 8">
    <name type="scientific">Popillia japonica</name>
    <name type="common">Japanese beetle</name>
    <dbReference type="NCBI Taxonomy" id="7064"/>
    <lineage>
        <taxon>Eukaryota</taxon>
        <taxon>Metazoa</taxon>
        <taxon>Ecdysozoa</taxon>
        <taxon>Arthropoda</taxon>
        <taxon>Hexapoda</taxon>
        <taxon>Insecta</taxon>
        <taxon>Pterygota</taxon>
        <taxon>Neoptera</taxon>
        <taxon>Endopterygota</taxon>
        <taxon>Coleoptera</taxon>
        <taxon>Polyphaga</taxon>
        <taxon>Scarabaeiformia</taxon>
        <taxon>Scarabaeidae</taxon>
        <taxon>Rutelinae</taxon>
        <taxon>Popillia</taxon>
    </lineage>
</organism>
<dbReference type="AlphaFoldDB" id="A0AAW1IFV1"/>
<evidence type="ECO:0000256" key="3">
    <source>
        <dbReference type="ARBA" id="ARBA00022833"/>
    </source>
</evidence>
<evidence type="ECO:0000313" key="8">
    <source>
        <dbReference type="Proteomes" id="UP001458880"/>
    </source>
</evidence>
<keyword evidence="1" id="KW-0479">Metal-binding</keyword>
<dbReference type="GO" id="GO:0005789">
    <property type="term" value="C:endoplasmic reticulum membrane"/>
    <property type="evidence" value="ECO:0007669"/>
    <property type="project" value="TreeGrafter"/>
</dbReference>
<comment type="similarity">
    <text evidence="5">Belongs to the calreticulin family.</text>
</comment>
<evidence type="ECO:0000256" key="2">
    <source>
        <dbReference type="ARBA" id="ARBA00022734"/>
    </source>
</evidence>
<accession>A0AAW1IFV1</accession>
<dbReference type="EMBL" id="JASPKY010000592">
    <property type="protein sequence ID" value="KAK9688396.1"/>
    <property type="molecule type" value="Genomic_DNA"/>
</dbReference>
<keyword evidence="4" id="KW-0106">Calcium</keyword>
<feature type="region of interest" description="Disordered" evidence="6">
    <location>
        <begin position="35"/>
        <end position="54"/>
    </location>
</feature>
<comment type="caution">
    <text evidence="7">The sequence shown here is derived from an EMBL/GenBank/DDBJ whole genome shotgun (WGS) entry which is preliminary data.</text>
</comment>
<feature type="region of interest" description="Disordered" evidence="6">
    <location>
        <begin position="1"/>
        <end position="20"/>
    </location>
</feature>
<proteinExistence type="inferred from homology"/>
<dbReference type="SUPFAM" id="SSF63887">
    <property type="entry name" value="P-domain of calnexin/calreticulin"/>
    <property type="match status" value="1"/>
</dbReference>
<dbReference type="GO" id="GO:0036503">
    <property type="term" value="P:ERAD pathway"/>
    <property type="evidence" value="ECO:0007669"/>
    <property type="project" value="TreeGrafter"/>
</dbReference>
<dbReference type="PANTHER" id="PTHR11073:SF2">
    <property type="entry name" value="CALRETICULIN"/>
    <property type="match status" value="1"/>
</dbReference>
<evidence type="ECO:0000256" key="1">
    <source>
        <dbReference type="ARBA" id="ARBA00022723"/>
    </source>
</evidence>
<sequence>MLEARNKTNRGKVKSDELEPNWNWSPKKIKDLKVKKPTDWDDRGRIPDADDKTADDWNESAHIVDPGATKPEEWNDKIDAEWNFPMIHNIEYKGEWGSKQINYPVHKWRLDVSRNS</sequence>